<evidence type="ECO:0000313" key="9">
    <source>
        <dbReference type="Proteomes" id="UP001230328"/>
    </source>
</evidence>
<dbReference type="PIRSF" id="PIRSF005536">
    <property type="entry name" value="Agal"/>
    <property type="match status" value="1"/>
</dbReference>
<dbReference type="InterPro" id="IPR017853">
    <property type="entry name" value="GH"/>
</dbReference>
<dbReference type="Gene3D" id="2.70.98.60">
    <property type="entry name" value="alpha-galactosidase from lactobacil brevis"/>
    <property type="match status" value="1"/>
</dbReference>
<dbReference type="EC" id="3.2.1.22" evidence="2 5"/>
<dbReference type="InterPro" id="IPR031705">
    <property type="entry name" value="Glyco_hydro_36_C"/>
</dbReference>
<dbReference type="Gene3D" id="2.60.40.1180">
    <property type="entry name" value="Golgi alpha-mannosidase II"/>
    <property type="match status" value="1"/>
</dbReference>
<evidence type="ECO:0000256" key="3">
    <source>
        <dbReference type="ARBA" id="ARBA00022801"/>
    </source>
</evidence>
<keyword evidence="9" id="KW-1185">Reference proteome</keyword>
<evidence type="ECO:0000256" key="4">
    <source>
        <dbReference type="ARBA" id="ARBA00023295"/>
    </source>
</evidence>
<dbReference type="Proteomes" id="UP001230328">
    <property type="component" value="Unassembled WGS sequence"/>
</dbReference>
<evidence type="ECO:0000259" key="7">
    <source>
        <dbReference type="Pfam" id="PF16875"/>
    </source>
</evidence>
<comment type="catalytic activity">
    <reaction evidence="1 5">
        <text>Hydrolysis of terminal, non-reducing alpha-D-galactose residues in alpha-D-galactosides, including galactose oligosaccharides, galactomannans and galactolipids.</text>
        <dbReference type="EC" id="3.2.1.22"/>
    </reaction>
</comment>
<dbReference type="GO" id="GO:0004557">
    <property type="term" value="F:alpha-galactosidase activity"/>
    <property type="evidence" value="ECO:0007669"/>
    <property type="project" value="UniProtKB-EC"/>
</dbReference>
<dbReference type="Pfam" id="PF16874">
    <property type="entry name" value="Glyco_hydro_36C"/>
    <property type="match status" value="1"/>
</dbReference>
<evidence type="ECO:0000256" key="5">
    <source>
        <dbReference type="PIRNR" id="PIRNR005536"/>
    </source>
</evidence>
<dbReference type="InterPro" id="IPR013785">
    <property type="entry name" value="Aldolase_TIM"/>
</dbReference>
<keyword evidence="3 5" id="KW-0378">Hydrolase</keyword>
<feature type="domain" description="Glycosyl hydrolase family 36 C-terminal" evidence="6">
    <location>
        <begin position="640"/>
        <end position="723"/>
    </location>
</feature>
<sequence>MTKQHLQIPVVRLPREAIVTTPPEAAADGIIHLRAAGVSLVLDLRGNGLPAVLHWGADLGDLSRQDLDRLAEAVTMPPIAGFPDAVPRAALLPEHGTGWPGRPGLTGHRQGGDWSPLFTRDSLELDTAAQSVKVRATDAAARLSLVLEAGLTTSGLVRMRAAVRNDDPGRDYTLDGLLLALPVPDTATELLDLTGRWCRERAPQRRPFTQGTWLRETRSGRTGHDAPLVLAAGTAGFGFGTGEVWGLHLAWSGNHRVLAERLPTGRPVIAAGELLLPGELMLGPGEEYTGPWLYASHSGQGLDDLSARFHDHLRFRPGHPNRPRPVVLNTWEAVYFDHDLDRLTHLADRGAEVGVERFVLDDGWFRHRRDDRAGLGDWYVDEKVWPNGLHPLISHVRGLGMEFGLWVEPEMINPDSDLARAHPECILATGGRTPADRRFQQVLDLTHPEAYAHILQRLDALLSEYDIAYLKWDHNRELVDAGHSPGGEPAVHAQTLAVYALLDELRRRHPGLEIESCASGGGRVDLAILERTDRVWASDCNDALERQSINRWTQLLLPPELIGSHIGAARSHTTGRTHDLTFRAGTALFGHLGIEWDLTRATETERTELARWIALHKQLRGLLHTGRVVRIDHPDPALWAHGVVSQDRTEAIFALTAVATPLAALPGTVRLRGLDLNTTYRLRPLPPADRAPGMERGTPAWCTRVGITLPGSVLARVGIQIPALHPEQLLLLHLTKD</sequence>
<dbReference type="PANTHER" id="PTHR43053:SF3">
    <property type="entry name" value="ALPHA-GALACTOSIDASE C-RELATED"/>
    <property type="match status" value="1"/>
</dbReference>
<reference evidence="8 9" key="1">
    <citation type="submission" date="2023-07" db="EMBL/GenBank/DDBJ databases">
        <title>Comparative genomics of wheat-associated soil bacteria to identify genetic determinants of phenazine resistance.</title>
        <authorList>
            <person name="Mouncey N."/>
        </authorList>
    </citation>
    <scope>NUCLEOTIDE SEQUENCE [LARGE SCALE GENOMIC DNA]</scope>
    <source>
        <strain evidence="8 9">V2I4</strain>
    </source>
</reference>
<dbReference type="Pfam" id="PF16875">
    <property type="entry name" value="Glyco_hydro_36N"/>
    <property type="match status" value="1"/>
</dbReference>
<organism evidence="8 9">
    <name type="scientific">Streptomyces umbrinus</name>
    <dbReference type="NCBI Taxonomy" id="67370"/>
    <lineage>
        <taxon>Bacteria</taxon>
        <taxon>Bacillati</taxon>
        <taxon>Actinomycetota</taxon>
        <taxon>Actinomycetes</taxon>
        <taxon>Kitasatosporales</taxon>
        <taxon>Streptomycetaceae</taxon>
        <taxon>Streptomyces</taxon>
        <taxon>Streptomyces phaeochromogenes group</taxon>
    </lineage>
</organism>
<dbReference type="InterPro" id="IPR013780">
    <property type="entry name" value="Glyco_hydro_b"/>
</dbReference>
<dbReference type="PANTHER" id="PTHR43053">
    <property type="entry name" value="GLYCOSIDASE FAMILY 31"/>
    <property type="match status" value="1"/>
</dbReference>
<dbReference type="InterPro" id="IPR038417">
    <property type="entry name" value="Alpga-gal_N_sf"/>
</dbReference>
<evidence type="ECO:0000259" key="6">
    <source>
        <dbReference type="Pfam" id="PF16874"/>
    </source>
</evidence>
<dbReference type="PRINTS" id="PR00743">
    <property type="entry name" value="GLHYDRLASE36"/>
</dbReference>
<dbReference type="InterPro" id="IPR050985">
    <property type="entry name" value="Alpha-glycosidase_related"/>
</dbReference>
<dbReference type="InterPro" id="IPR031704">
    <property type="entry name" value="Glyco_hydro_36_N"/>
</dbReference>
<evidence type="ECO:0000256" key="1">
    <source>
        <dbReference type="ARBA" id="ARBA00001255"/>
    </source>
</evidence>
<comment type="similarity">
    <text evidence="5">Belongs to the glycosyl hydrolase.</text>
</comment>
<dbReference type="EMBL" id="JAUSZI010000002">
    <property type="protein sequence ID" value="MDQ1026413.1"/>
    <property type="molecule type" value="Genomic_DNA"/>
</dbReference>
<gene>
    <name evidence="8" type="ORF">QF035_003995</name>
</gene>
<protein>
    <recommendedName>
        <fullName evidence="2 5">Alpha-galactosidase</fullName>
        <ecNumber evidence="2 5">3.2.1.22</ecNumber>
    </recommendedName>
</protein>
<keyword evidence="4 5" id="KW-0326">Glycosidase</keyword>
<comment type="caution">
    <text evidence="8">The sequence shown here is derived from an EMBL/GenBank/DDBJ whole genome shotgun (WGS) entry which is preliminary data.</text>
</comment>
<dbReference type="Gene3D" id="3.20.20.70">
    <property type="entry name" value="Aldolase class I"/>
    <property type="match status" value="1"/>
</dbReference>
<dbReference type="Pfam" id="PF02065">
    <property type="entry name" value="Melibiase"/>
    <property type="match status" value="1"/>
</dbReference>
<evidence type="ECO:0000256" key="2">
    <source>
        <dbReference type="ARBA" id="ARBA00012755"/>
    </source>
</evidence>
<proteinExistence type="inferred from homology"/>
<dbReference type="InterPro" id="IPR000111">
    <property type="entry name" value="Glyco_hydro_27/36_CS"/>
</dbReference>
<name>A0ABU0SS87_9ACTN</name>
<dbReference type="InterPro" id="IPR002252">
    <property type="entry name" value="Glyco_hydro_36"/>
</dbReference>
<dbReference type="CDD" id="cd14791">
    <property type="entry name" value="GH36"/>
    <property type="match status" value="1"/>
</dbReference>
<evidence type="ECO:0000313" key="8">
    <source>
        <dbReference type="EMBL" id="MDQ1026413.1"/>
    </source>
</evidence>
<dbReference type="PROSITE" id="PS00512">
    <property type="entry name" value="ALPHA_GALACTOSIDASE"/>
    <property type="match status" value="1"/>
</dbReference>
<feature type="domain" description="Glycosyl hydrolase family 36 N-terminal" evidence="7">
    <location>
        <begin position="48"/>
        <end position="278"/>
    </location>
</feature>
<dbReference type="SUPFAM" id="SSF51445">
    <property type="entry name" value="(Trans)glycosidases"/>
    <property type="match status" value="1"/>
</dbReference>
<accession>A0ABU0SS87</accession>